<keyword evidence="5 8" id="KW-0812">Transmembrane</keyword>
<evidence type="ECO:0000256" key="2">
    <source>
        <dbReference type="ARBA" id="ARBA00007040"/>
    </source>
</evidence>
<feature type="transmembrane region" description="Helical" evidence="8">
    <location>
        <begin position="422"/>
        <end position="442"/>
    </location>
</feature>
<dbReference type="EMBL" id="VXIV02001997">
    <property type="protein sequence ID" value="KAF6028013.1"/>
    <property type="molecule type" value="Genomic_DNA"/>
</dbReference>
<reference evidence="9" key="1">
    <citation type="submission" date="2020-06" db="EMBL/GenBank/DDBJ databases">
        <title>Draft genome of Bugula neritina, a colonial animal packing powerful symbionts and potential medicines.</title>
        <authorList>
            <person name="Rayko M."/>
        </authorList>
    </citation>
    <scope>NUCLEOTIDE SEQUENCE [LARGE SCALE GENOMIC DNA]</scope>
    <source>
        <strain evidence="9">Kwan_BN1</strain>
    </source>
</reference>
<dbReference type="InterPro" id="IPR002293">
    <property type="entry name" value="AA/rel_permease1"/>
</dbReference>
<feature type="transmembrane region" description="Helical" evidence="8">
    <location>
        <begin position="287"/>
        <end position="311"/>
    </location>
</feature>
<keyword evidence="3" id="KW-0813">Transport</keyword>
<evidence type="ECO:0000256" key="7">
    <source>
        <dbReference type="ARBA" id="ARBA00023136"/>
    </source>
</evidence>
<dbReference type="OrthoDB" id="3257095at2759"/>
<gene>
    <name evidence="9" type="ORF">EB796_013660</name>
</gene>
<feature type="transmembrane region" description="Helical" evidence="8">
    <location>
        <begin position="332"/>
        <end position="355"/>
    </location>
</feature>
<feature type="transmembrane region" description="Helical" evidence="8">
    <location>
        <begin position="142"/>
        <end position="163"/>
    </location>
</feature>
<evidence type="ECO:0000256" key="6">
    <source>
        <dbReference type="ARBA" id="ARBA00022989"/>
    </source>
</evidence>
<feature type="transmembrane region" description="Helical" evidence="8">
    <location>
        <begin position="169"/>
        <end position="188"/>
    </location>
</feature>
<feature type="transmembrane region" description="Helical" evidence="8">
    <location>
        <begin position="244"/>
        <end position="267"/>
    </location>
</feature>
<comment type="similarity">
    <text evidence="2">Belongs to the amino acid-polyamine-organocation (APC) superfamily. L-type amino acid transporter (LAT) (TC 2.A.3.8) family.</text>
</comment>
<dbReference type="Proteomes" id="UP000593567">
    <property type="component" value="Unassembled WGS sequence"/>
</dbReference>
<dbReference type="PANTHER" id="PTHR11785">
    <property type="entry name" value="AMINO ACID TRANSPORTER"/>
    <property type="match status" value="1"/>
</dbReference>
<evidence type="ECO:0008006" key="11">
    <source>
        <dbReference type="Google" id="ProtNLM"/>
    </source>
</evidence>
<comment type="caution">
    <text evidence="9">The sequence shown here is derived from an EMBL/GenBank/DDBJ whole genome shotgun (WGS) entry which is preliminary data.</text>
</comment>
<evidence type="ECO:0000313" key="10">
    <source>
        <dbReference type="Proteomes" id="UP000593567"/>
    </source>
</evidence>
<feature type="transmembrane region" description="Helical" evidence="8">
    <location>
        <begin position="361"/>
        <end position="383"/>
    </location>
</feature>
<dbReference type="PIRSF" id="PIRSF006060">
    <property type="entry name" value="AA_transporter"/>
    <property type="match status" value="1"/>
</dbReference>
<dbReference type="Gene3D" id="1.20.1740.10">
    <property type="entry name" value="Amino acid/polyamine transporter I"/>
    <property type="match status" value="1"/>
</dbReference>
<evidence type="ECO:0000256" key="1">
    <source>
        <dbReference type="ARBA" id="ARBA00004651"/>
    </source>
</evidence>
<feature type="transmembrane region" description="Helical" evidence="8">
    <location>
        <begin position="20"/>
        <end position="39"/>
    </location>
</feature>
<keyword evidence="6 8" id="KW-1133">Transmembrane helix</keyword>
<dbReference type="PANTHER" id="PTHR11785:SF240">
    <property type="entry name" value="LD25378P"/>
    <property type="match status" value="1"/>
</dbReference>
<keyword evidence="4" id="KW-1003">Cell membrane</keyword>
<organism evidence="9 10">
    <name type="scientific">Bugula neritina</name>
    <name type="common">Brown bryozoan</name>
    <name type="synonym">Sertularia neritina</name>
    <dbReference type="NCBI Taxonomy" id="10212"/>
    <lineage>
        <taxon>Eukaryota</taxon>
        <taxon>Metazoa</taxon>
        <taxon>Spiralia</taxon>
        <taxon>Lophotrochozoa</taxon>
        <taxon>Bryozoa</taxon>
        <taxon>Gymnolaemata</taxon>
        <taxon>Cheilostomatida</taxon>
        <taxon>Flustrina</taxon>
        <taxon>Buguloidea</taxon>
        <taxon>Bugulidae</taxon>
        <taxon>Bugula</taxon>
    </lineage>
</organism>
<evidence type="ECO:0000256" key="3">
    <source>
        <dbReference type="ARBA" id="ARBA00022448"/>
    </source>
</evidence>
<evidence type="ECO:0000256" key="5">
    <source>
        <dbReference type="ARBA" id="ARBA00022692"/>
    </source>
</evidence>
<evidence type="ECO:0000256" key="8">
    <source>
        <dbReference type="SAM" id="Phobius"/>
    </source>
</evidence>
<keyword evidence="10" id="KW-1185">Reference proteome</keyword>
<evidence type="ECO:0000313" key="9">
    <source>
        <dbReference type="EMBL" id="KAF6028013.1"/>
    </source>
</evidence>
<proteinExistence type="inferred from homology"/>
<dbReference type="InterPro" id="IPR050598">
    <property type="entry name" value="AminoAcid_Transporter"/>
</dbReference>
<protein>
    <recommendedName>
        <fullName evidence="11">SLC7A9</fullName>
    </recommendedName>
</protein>
<dbReference type="FunFam" id="1.20.1740.10:FF:000003">
    <property type="entry name" value="Y+L amino acid transporter 1 isoform X1"/>
    <property type="match status" value="1"/>
</dbReference>
<evidence type="ECO:0000256" key="4">
    <source>
        <dbReference type="ARBA" id="ARBA00022475"/>
    </source>
</evidence>
<dbReference type="GO" id="GO:0015179">
    <property type="term" value="F:L-amino acid transmembrane transporter activity"/>
    <property type="evidence" value="ECO:0007669"/>
    <property type="project" value="TreeGrafter"/>
</dbReference>
<comment type="subcellular location">
    <subcellularLocation>
        <location evidence="1">Cell membrane</location>
        <topology evidence="1">Multi-pass membrane protein</topology>
    </subcellularLocation>
</comment>
<dbReference type="AlphaFoldDB" id="A0A7J7JQ61"/>
<dbReference type="Pfam" id="PF13520">
    <property type="entry name" value="AA_permease_2"/>
    <property type="match status" value="1"/>
</dbReference>
<feature type="transmembrane region" description="Helical" evidence="8">
    <location>
        <begin position="51"/>
        <end position="73"/>
    </location>
</feature>
<keyword evidence="7 8" id="KW-0472">Membrane</keyword>
<dbReference type="GO" id="GO:0005886">
    <property type="term" value="C:plasma membrane"/>
    <property type="evidence" value="ECO:0007669"/>
    <property type="project" value="UniProtKB-SubCell"/>
</dbReference>
<feature type="transmembrane region" description="Helical" evidence="8">
    <location>
        <begin position="395"/>
        <end position="416"/>
    </location>
</feature>
<sequence>MSSESVNSANGSVGLKKNLGLFSAVAMVVGLVVGSGIFVSPVGVLRSSGSIGLSLILWSVGGIASAIGSMSYVELGTCIQTSGGDYSYIGKAFGPVVQFLFVWAFLLIVFPIANAIISLIFANYILVPIYANCPPPADAKTLVAAVVIVLLSAINCFNVTWAARVQNVFLIMKIVALLVISVTGFVWIGQGKTQFWEEPWEGTSHEPVDWARAIYSGVYSYAGWNYLNILTEEVKAPEKTLPRAIWISIPLITVLYVCTNIAFFTVLSKQEMLDADAVAVLFGSKTLGVMSWIIPIFVACSTFGSLNGSIFASSRLYYVAARKGQLPEAISYVNTSWMTPIVSVMIVSLFCLISSDIHELINYATFFETMFIGLTVASLLYMRRKFPNLERPMKVSLFFPIAYLVFCLFLLCMTLYEGAKSSLIGIAICLCGLPVYAVGIAWKNKPAAYFRASRRFYIFLQKLFVCVPEEKASLD</sequence>
<feature type="transmembrane region" description="Helical" evidence="8">
    <location>
        <begin position="100"/>
        <end position="130"/>
    </location>
</feature>
<name>A0A7J7JQ61_BUGNE</name>
<accession>A0A7J7JQ61</accession>